<reference evidence="8 9" key="1">
    <citation type="submission" date="2014-08" db="EMBL/GenBank/DDBJ databases">
        <title>Porphyromonas gingivicanis strain:COT-022_OH1391 Genome sequencing.</title>
        <authorList>
            <person name="Wallis C."/>
            <person name="Deusch O."/>
            <person name="O'Flynn C."/>
            <person name="Davis I."/>
            <person name="Jospin G."/>
            <person name="Darling A.E."/>
            <person name="Coil D.A."/>
            <person name="Alexiev A."/>
            <person name="Horsfall A."/>
            <person name="Kirkwood N."/>
            <person name="Harris S."/>
            <person name="Eisen J.A."/>
        </authorList>
    </citation>
    <scope>NUCLEOTIDE SEQUENCE [LARGE SCALE GENOMIC DNA]</scope>
    <source>
        <strain evidence="9">COT-022 OH1391</strain>
    </source>
</reference>
<evidence type="ECO:0000256" key="4">
    <source>
        <dbReference type="ARBA" id="ARBA00022692"/>
    </source>
</evidence>
<evidence type="ECO:0000256" key="5">
    <source>
        <dbReference type="ARBA" id="ARBA00022989"/>
    </source>
</evidence>
<feature type="transmembrane region" description="Helical" evidence="7">
    <location>
        <begin position="80"/>
        <end position="102"/>
    </location>
</feature>
<organism evidence="8 9">
    <name type="scientific">Porphyromonas gingivicanis</name>
    <dbReference type="NCBI Taxonomy" id="266762"/>
    <lineage>
        <taxon>Bacteria</taxon>
        <taxon>Pseudomonadati</taxon>
        <taxon>Bacteroidota</taxon>
        <taxon>Bacteroidia</taxon>
        <taxon>Bacteroidales</taxon>
        <taxon>Porphyromonadaceae</taxon>
        <taxon>Porphyromonas</taxon>
    </lineage>
</organism>
<evidence type="ECO:0000313" key="9">
    <source>
        <dbReference type="Proteomes" id="UP000030134"/>
    </source>
</evidence>
<keyword evidence="5 7" id="KW-1133">Transmembrane helix</keyword>
<dbReference type="STRING" id="266762.HQ36_02405"/>
<feature type="transmembrane region" description="Helical" evidence="7">
    <location>
        <begin position="50"/>
        <end position="74"/>
    </location>
</feature>
<keyword evidence="9" id="KW-1185">Reference proteome</keyword>
<dbReference type="PANTHER" id="PTHR33508:SF1">
    <property type="entry name" value="UPF0056 MEMBRANE PROTEIN YHCE"/>
    <property type="match status" value="1"/>
</dbReference>
<dbReference type="EMBL" id="JQZW01000006">
    <property type="protein sequence ID" value="KGN98479.1"/>
    <property type="molecule type" value="Genomic_DNA"/>
</dbReference>
<evidence type="ECO:0000256" key="7">
    <source>
        <dbReference type="RuleBase" id="RU362048"/>
    </source>
</evidence>
<dbReference type="eggNOG" id="COG2095">
    <property type="taxonomic scope" value="Bacteria"/>
</dbReference>
<evidence type="ECO:0000313" key="8">
    <source>
        <dbReference type="EMBL" id="KGN98479.1"/>
    </source>
</evidence>
<sequence>MWDRITADFGSISIEAIGAAFALLFAAVDIIGAIPIVLDLKQKGKKISAEVVTLGSGVLFFAFLFVGEPMLSIFDISREVFSVAGAIVLFVLAVEMLFGIQIFKDDGPEGGANFVPLVFPLFAGAATFTTLLTLRSDGHSYTNISIAMVAILVLIYLMLRFVGIIERVLGKGGIFALRKFFGVILLAISTNIFIKNLVLVIDGYNIAG</sequence>
<evidence type="ECO:0000256" key="3">
    <source>
        <dbReference type="ARBA" id="ARBA00022475"/>
    </source>
</evidence>
<dbReference type="Proteomes" id="UP000030134">
    <property type="component" value="Unassembled WGS sequence"/>
</dbReference>
<dbReference type="GO" id="GO:0005886">
    <property type="term" value="C:plasma membrane"/>
    <property type="evidence" value="ECO:0007669"/>
    <property type="project" value="UniProtKB-SubCell"/>
</dbReference>
<gene>
    <name evidence="8" type="ORF">HQ36_02405</name>
</gene>
<feature type="transmembrane region" description="Helical" evidence="7">
    <location>
        <begin position="140"/>
        <end position="159"/>
    </location>
</feature>
<keyword evidence="6 7" id="KW-0472">Membrane</keyword>
<protein>
    <recommendedName>
        <fullName evidence="7">UPF0056 membrane protein</fullName>
    </recommendedName>
</protein>
<evidence type="ECO:0000256" key="1">
    <source>
        <dbReference type="ARBA" id="ARBA00004651"/>
    </source>
</evidence>
<proteinExistence type="inferred from homology"/>
<dbReference type="PANTHER" id="PTHR33508">
    <property type="entry name" value="UPF0056 MEMBRANE PROTEIN YHCE"/>
    <property type="match status" value="1"/>
</dbReference>
<comment type="subcellular location">
    <subcellularLocation>
        <location evidence="1 7">Cell membrane</location>
        <topology evidence="1 7">Multi-pass membrane protein</topology>
    </subcellularLocation>
</comment>
<feature type="transmembrane region" description="Helical" evidence="7">
    <location>
        <begin position="12"/>
        <end position="38"/>
    </location>
</feature>
<feature type="transmembrane region" description="Helical" evidence="7">
    <location>
        <begin position="114"/>
        <end position="134"/>
    </location>
</feature>
<dbReference type="Pfam" id="PF01914">
    <property type="entry name" value="MarC"/>
    <property type="match status" value="1"/>
</dbReference>
<feature type="transmembrane region" description="Helical" evidence="7">
    <location>
        <begin position="180"/>
        <end position="201"/>
    </location>
</feature>
<comment type="similarity">
    <text evidence="2 7">Belongs to the UPF0056 (MarC) family.</text>
</comment>
<dbReference type="AlphaFoldDB" id="A0A0A2GDD7"/>
<name>A0A0A2GDD7_9PORP</name>
<dbReference type="InterPro" id="IPR002771">
    <property type="entry name" value="Multi_antbiot-R_MarC"/>
</dbReference>
<accession>A0A0A2GDD7</accession>
<keyword evidence="4 7" id="KW-0812">Transmembrane</keyword>
<dbReference type="OrthoDB" id="978595at2"/>
<evidence type="ECO:0000256" key="6">
    <source>
        <dbReference type="ARBA" id="ARBA00023136"/>
    </source>
</evidence>
<evidence type="ECO:0000256" key="2">
    <source>
        <dbReference type="ARBA" id="ARBA00009784"/>
    </source>
</evidence>
<comment type="caution">
    <text evidence="8">The sequence shown here is derived from an EMBL/GenBank/DDBJ whole genome shotgun (WGS) entry which is preliminary data.</text>
</comment>
<keyword evidence="3" id="KW-1003">Cell membrane</keyword>